<proteinExistence type="predicted"/>
<organism evidence="1 2">
    <name type="scientific">Smallanthus sonchifolius</name>
    <dbReference type="NCBI Taxonomy" id="185202"/>
    <lineage>
        <taxon>Eukaryota</taxon>
        <taxon>Viridiplantae</taxon>
        <taxon>Streptophyta</taxon>
        <taxon>Embryophyta</taxon>
        <taxon>Tracheophyta</taxon>
        <taxon>Spermatophyta</taxon>
        <taxon>Magnoliopsida</taxon>
        <taxon>eudicotyledons</taxon>
        <taxon>Gunneridae</taxon>
        <taxon>Pentapetalae</taxon>
        <taxon>asterids</taxon>
        <taxon>campanulids</taxon>
        <taxon>Asterales</taxon>
        <taxon>Asteraceae</taxon>
        <taxon>Asteroideae</taxon>
        <taxon>Heliantheae alliance</taxon>
        <taxon>Millerieae</taxon>
        <taxon>Smallanthus</taxon>
    </lineage>
</organism>
<dbReference type="Proteomes" id="UP001056120">
    <property type="component" value="Linkage Group LG11"/>
</dbReference>
<gene>
    <name evidence="1" type="ORF">L1987_32839</name>
</gene>
<protein>
    <submittedName>
        <fullName evidence="1">Uncharacterized protein</fullName>
    </submittedName>
</protein>
<comment type="caution">
    <text evidence="1">The sequence shown here is derived from an EMBL/GenBank/DDBJ whole genome shotgun (WGS) entry which is preliminary data.</text>
</comment>
<name>A0ACB9HPE5_9ASTR</name>
<reference evidence="2" key="1">
    <citation type="journal article" date="2022" name="Mol. Ecol. Resour.">
        <title>The genomes of chicory, endive, great burdock and yacon provide insights into Asteraceae palaeo-polyploidization history and plant inulin production.</title>
        <authorList>
            <person name="Fan W."/>
            <person name="Wang S."/>
            <person name="Wang H."/>
            <person name="Wang A."/>
            <person name="Jiang F."/>
            <person name="Liu H."/>
            <person name="Zhao H."/>
            <person name="Xu D."/>
            <person name="Zhang Y."/>
        </authorList>
    </citation>
    <scope>NUCLEOTIDE SEQUENCE [LARGE SCALE GENOMIC DNA]</scope>
    <source>
        <strain evidence="2">cv. Yunnan</strain>
    </source>
</reference>
<keyword evidence="2" id="KW-1185">Reference proteome</keyword>
<reference evidence="1 2" key="2">
    <citation type="journal article" date="2022" name="Mol. Ecol. Resour.">
        <title>The genomes of chicory, endive, great burdock and yacon provide insights into Asteraceae paleo-polyploidization history and plant inulin production.</title>
        <authorList>
            <person name="Fan W."/>
            <person name="Wang S."/>
            <person name="Wang H."/>
            <person name="Wang A."/>
            <person name="Jiang F."/>
            <person name="Liu H."/>
            <person name="Zhao H."/>
            <person name="Xu D."/>
            <person name="Zhang Y."/>
        </authorList>
    </citation>
    <scope>NUCLEOTIDE SEQUENCE [LARGE SCALE GENOMIC DNA]</scope>
    <source>
        <strain evidence="2">cv. Yunnan</strain>
        <tissue evidence="1">Leaves</tissue>
    </source>
</reference>
<evidence type="ECO:0000313" key="1">
    <source>
        <dbReference type="EMBL" id="KAI3797580.1"/>
    </source>
</evidence>
<dbReference type="EMBL" id="CM042028">
    <property type="protein sequence ID" value="KAI3797580.1"/>
    <property type="molecule type" value="Genomic_DNA"/>
</dbReference>
<evidence type="ECO:0000313" key="2">
    <source>
        <dbReference type="Proteomes" id="UP001056120"/>
    </source>
</evidence>
<accession>A0ACB9HPE5</accession>
<sequence length="133" mass="14887">MSNPKDVPNQNFGEGTIGTLEQQHQVEEYKLELPISTKESPNVATKEVPTDGSSVVPEVVDASSTSEEASIEMLSVETSPNMPTEHDERVASQNNLQNFDPQPFLTFFSSNTYSHYQHLRKNVHLQEALKKNN</sequence>